<keyword evidence="1" id="KW-1133">Transmembrane helix</keyword>
<keyword evidence="1" id="KW-0472">Membrane</keyword>
<dbReference type="EMBL" id="JACSQL010000001">
    <property type="protein sequence ID" value="MBD7966961.1"/>
    <property type="molecule type" value="Genomic_DNA"/>
</dbReference>
<proteinExistence type="predicted"/>
<dbReference type="PROSITE" id="PS51257">
    <property type="entry name" value="PROKAR_LIPOPROTEIN"/>
    <property type="match status" value="1"/>
</dbReference>
<evidence type="ECO:0000313" key="4">
    <source>
        <dbReference type="Proteomes" id="UP000608071"/>
    </source>
</evidence>
<feature type="transmembrane region" description="Helical" evidence="1">
    <location>
        <begin position="12"/>
        <end position="33"/>
    </location>
</feature>
<dbReference type="Proteomes" id="UP000608071">
    <property type="component" value="Unassembled WGS sequence"/>
</dbReference>
<reference evidence="3 4" key="1">
    <citation type="submission" date="2020-08" db="EMBL/GenBank/DDBJ databases">
        <title>A Genomic Blueprint of the Chicken Gut Microbiome.</title>
        <authorList>
            <person name="Gilroy R."/>
            <person name="Ravi A."/>
            <person name="Getino M."/>
            <person name="Pursley I."/>
            <person name="Horton D.L."/>
            <person name="Alikhan N.-F."/>
            <person name="Baker D."/>
            <person name="Gharbi K."/>
            <person name="Hall N."/>
            <person name="Watson M."/>
            <person name="Adriaenssens E.M."/>
            <person name="Foster-Nyarko E."/>
            <person name="Jarju S."/>
            <person name="Secka A."/>
            <person name="Antonio M."/>
            <person name="Oren A."/>
            <person name="Chaudhuri R."/>
            <person name="La Ragione R.M."/>
            <person name="Hildebrand F."/>
            <person name="Pallen M.J."/>
        </authorList>
    </citation>
    <scope>NUCLEOTIDE SEQUENCE [LARGE SCALE GENOMIC DNA]</scope>
    <source>
        <strain evidence="3 4">Sa2BVA9</strain>
    </source>
</reference>
<sequence>MRVPPTYLLRPFIQLSGVFVLGMIIGCVVYNAVFHASYNELWLENKDLKIQEEQYIEDIKNLKKYSKRQTVIKEINVRAEESDKIPDSVSVKEIIQLLGDELEVLRGRDVYNIDEYSKMTRIMMDKKTYTVREKPYSVKITTMLVMEGVLQVWVEITPLFR</sequence>
<dbReference type="Pfam" id="PF26347">
    <property type="entry name" value="YtrI_sporulation"/>
    <property type="match status" value="1"/>
</dbReference>
<evidence type="ECO:0000256" key="1">
    <source>
        <dbReference type="SAM" id="Phobius"/>
    </source>
</evidence>
<evidence type="ECO:0000313" key="3">
    <source>
        <dbReference type="EMBL" id="MBD7966961.1"/>
    </source>
</evidence>
<gene>
    <name evidence="3" type="ORF">H9647_02685</name>
</gene>
<comment type="caution">
    <text evidence="3">The sequence shown here is derived from an EMBL/GenBank/DDBJ whole genome shotgun (WGS) entry which is preliminary data.</text>
</comment>
<accession>A0ABR8STY8</accession>
<dbReference type="RefSeq" id="WP_191797941.1">
    <property type="nucleotide sequence ID" value="NZ_JACSQL010000001.1"/>
</dbReference>
<organism evidence="3 4">
    <name type="scientific">Paenibacillus gallinarum</name>
    <dbReference type="NCBI Taxonomy" id="2762232"/>
    <lineage>
        <taxon>Bacteria</taxon>
        <taxon>Bacillati</taxon>
        <taxon>Bacillota</taxon>
        <taxon>Bacilli</taxon>
        <taxon>Bacillales</taxon>
        <taxon>Paenibacillaceae</taxon>
        <taxon>Paenibacillus</taxon>
    </lineage>
</organism>
<keyword evidence="1" id="KW-0812">Transmembrane</keyword>
<keyword evidence="4" id="KW-1185">Reference proteome</keyword>
<protein>
    <recommendedName>
        <fullName evidence="2">Sporulation membrane protein YtrI C-terminal domain-containing protein</fullName>
    </recommendedName>
</protein>
<dbReference type="InterPro" id="IPR058620">
    <property type="entry name" value="YtrI_C"/>
</dbReference>
<evidence type="ECO:0000259" key="2">
    <source>
        <dbReference type="Pfam" id="PF26347"/>
    </source>
</evidence>
<feature type="domain" description="Sporulation membrane protein YtrI C-terminal" evidence="2">
    <location>
        <begin position="73"/>
        <end position="156"/>
    </location>
</feature>
<name>A0ABR8STY8_9BACL</name>